<keyword evidence="5" id="KW-1185">Reference proteome</keyword>
<sequence length="301" mass="33015">MSADLAELISRHRTQPRTPSAVPRLRVVALDTPVPPTDLTYTPMVCLVARGAKRTVVGARSRVARAGEMYLNPVTMPVVAVFEEVPYRSAVLHLDARLLADVAADARPARGPYEPEALGSVRADPAVLDALARWAGLLDTPEDIPALAEHREAELLYRLLESPLGAQLRACVLEDSATGRMRQVARWITEHAAEPLRVEDIAREARMSATTLHRQFRAVMGTSPRRFQKGVRLQDARRRILAEGKTATEAATAVGYVSTSQFNREYRQAYGLPPLQDAVRIRRHLAGLAAAAHEGEPDTMG</sequence>
<dbReference type="SUPFAM" id="SSF46689">
    <property type="entry name" value="Homeodomain-like"/>
    <property type="match status" value="2"/>
</dbReference>
<feature type="domain" description="HTH araC/xylS-type" evidence="3">
    <location>
        <begin position="182"/>
        <end position="280"/>
    </location>
</feature>
<evidence type="ECO:0000259" key="3">
    <source>
        <dbReference type="PROSITE" id="PS01124"/>
    </source>
</evidence>
<dbReference type="PROSITE" id="PS01124">
    <property type="entry name" value="HTH_ARAC_FAMILY_2"/>
    <property type="match status" value="1"/>
</dbReference>
<comment type="caution">
    <text evidence="4">The sequence shown here is derived from an EMBL/GenBank/DDBJ whole genome shotgun (WGS) entry which is preliminary data.</text>
</comment>
<dbReference type="InterPro" id="IPR009057">
    <property type="entry name" value="Homeodomain-like_sf"/>
</dbReference>
<dbReference type="Proteomes" id="UP001499947">
    <property type="component" value="Unassembled WGS sequence"/>
</dbReference>
<proteinExistence type="predicted"/>
<dbReference type="Pfam" id="PF06719">
    <property type="entry name" value="AraC_N"/>
    <property type="match status" value="1"/>
</dbReference>
<protein>
    <submittedName>
        <fullName evidence="4">AraC family transcriptional regulator</fullName>
    </submittedName>
</protein>
<reference evidence="5" key="1">
    <citation type="journal article" date="2019" name="Int. J. Syst. Evol. Microbiol.">
        <title>The Global Catalogue of Microorganisms (GCM) 10K type strain sequencing project: providing services to taxonomists for standard genome sequencing and annotation.</title>
        <authorList>
            <consortium name="The Broad Institute Genomics Platform"/>
            <consortium name="The Broad Institute Genome Sequencing Center for Infectious Disease"/>
            <person name="Wu L."/>
            <person name="Ma J."/>
        </authorList>
    </citation>
    <scope>NUCLEOTIDE SEQUENCE [LARGE SCALE GENOMIC DNA]</scope>
    <source>
        <strain evidence="5">JCM 13244</strain>
    </source>
</reference>
<keyword evidence="2" id="KW-0804">Transcription</keyword>
<dbReference type="SMART" id="SM00342">
    <property type="entry name" value="HTH_ARAC"/>
    <property type="match status" value="1"/>
</dbReference>
<dbReference type="InterPro" id="IPR018060">
    <property type="entry name" value="HTH_AraC"/>
</dbReference>
<dbReference type="EMBL" id="BAAALR010000051">
    <property type="protein sequence ID" value="GAA1699584.1"/>
    <property type="molecule type" value="Genomic_DNA"/>
</dbReference>
<dbReference type="Pfam" id="PF12833">
    <property type="entry name" value="HTH_18"/>
    <property type="match status" value="1"/>
</dbReference>
<evidence type="ECO:0000313" key="5">
    <source>
        <dbReference type="Proteomes" id="UP001499947"/>
    </source>
</evidence>
<gene>
    <name evidence="4" type="ORF">GCM10009680_44930</name>
</gene>
<dbReference type="RefSeq" id="WP_211123926.1">
    <property type="nucleotide sequence ID" value="NZ_BAAALR010000051.1"/>
</dbReference>
<evidence type="ECO:0000256" key="2">
    <source>
        <dbReference type="ARBA" id="ARBA00023163"/>
    </source>
</evidence>
<name>A0ABP4U5Q8_9ACTN</name>
<evidence type="ECO:0000313" key="4">
    <source>
        <dbReference type="EMBL" id="GAA1699584.1"/>
    </source>
</evidence>
<dbReference type="InterPro" id="IPR009594">
    <property type="entry name" value="Tscrpt_reg_HTH_AraC_N"/>
</dbReference>
<dbReference type="PANTHER" id="PTHR43436">
    <property type="entry name" value="ARAC-FAMILY TRANSCRIPTIONAL REGULATOR"/>
    <property type="match status" value="1"/>
</dbReference>
<dbReference type="PANTHER" id="PTHR43436:SF1">
    <property type="entry name" value="TRANSCRIPTIONAL REGULATORY PROTEIN"/>
    <property type="match status" value="1"/>
</dbReference>
<dbReference type="Gene3D" id="1.10.10.60">
    <property type="entry name" value="Homeodomain-like"/>
    <property type="match status" value="1"/>
</dbReference>
<evidence type="ECO:0000256" key="1">
    <source>
        <dbReference type="ARBA" id="ARBA00023015"/>
    </source>
</evidence>
<keyword evidence="1" id="KW-0805">Transcription regulation</keyword>
<accession>A0ABP4U5Q8</accession>
<organism evidence="4 5">
    <name type="scientific">Streptomyces yatensis</name>
    <dbReference type="NCBI Taxonomy" id="155177"/>
    <lineage>
        <taxon>Bacteria</taxon>
        <taxon>Bacillati</taxon>
        <taxon>Actinomycetota</taxon>
        <taxon>Actinomycetes</taxon>
        <taxon>Kitasatosporales</taxon>
        <taxon>Streptomycetaceae</taxon>
        <taxon>Streptomyces</taxon>
        <taxon>Streptomyces violaceusniger group</taxon>
    </lineage>
</organism>